<accession>A0A183FWE6</accession>
<keyword evidence="4" id="KW-1185">Reference proteome</keyword>
<dbReference type="Proteomes" id="UP000050761">
    <property type="component" value="Unassembled WGS sequence"/>
</dbReference>
<feature type="signal peptide" evidence="2">
    <location>
        <begin position="1"/>
        <end position="20"/>
    </location>
</feature>
<protein>
    <submittedName>
        <fullName evidence="5">Secreted protein</fullName>
    </submittedName>
</protein>
<dbReference type="WBParaSite" id="HPBE_0001275001-mRNA-1">
    <property type="protein sequence ID" value="HPBE_0001275001-mRNA-1"/>
    <property type="gene ID" value="HPBE_0001275001"/>
</dbReference>
<gene>
    <name evidence="3" type="ORF">HPBE_LOCUS12751</name>
</gene>
<evidence type="ECO:0000313" key="5">
    <source>
        <dbReference type="WBParaSite" id="HPBE_0001275001-mRNA-1"/>
    </source>
</evidence>
<keyword evidence="2" id="KW-0732">Signal</keyword>
<reference evidence="3 4" key="1">
    <citation type="submission" date="2018-11" db="EMBL/GenBank/DDBJ databases">
        <authorList>
            <consortium name="Pathogen Informatics"/>
        </authorList>
    </citation>
    <scope>NUCLEOTIDE SEQUENCE [LARGE SCALE GENOMIC DNA]</scope>
</reference>
<dbReference type="EMBL" id="UZAH01027623">
    <property type="protein sequence ID" value="VDO93460.1"/>
    <property type="molecule type" value="Genomic_DNA"/>
</dbReference>
<sequence>MRRYCRLPLLMAVMTSACESQPDGLRKAYGRGVNGTQGRRSRRSDGGLCTAAVHPAAAQFSVADQYAKTRHELIVFGTRARAPLALFEPSVRLPSRSSGHSLWGIRSFGPRKISIGGPSDLVTSIF</sequence>
<evidence type="ECO:0000313" key="4">
    <source>
        <dbReference type="Proteomes" id="UP000050761"/>
    </source>
</evidence>
<name>A0A183FWE6_HELPZ</name>
<evidence type="ECO:0000256" key="2">
    <source>
        <dbReference type="SAM" id="SignalP"/>
    </source>
</evidence>
<evidence type="ECO:0000256" key="1">
    <source>
        <dbReference type="SAM" id="MobiDB-lite"/>
    </source>
</evidence>
<feature type="chain" id="PRO_5044551685" evidence="2">
    <location>
        <begin position="21"/>
        <end position="126"/>
    </location>
</feature>
<proteinExistence type="predicted"/>
<reference evidence="5" key="2">
    <citation type="submission" date="2019-09" db="UniProtKB">
        <authorList>
            <consortium name="WormBaseParasite"/>
        </authorList>
    </citation>
    <scope>IDENTIFICATION</scope>
</reference>
<dbReference type="AlphaFoldDB" id="A0A183FWE6"/>
<accession>A0A3P7Z0J5</accession>
<dbReference type="PROSITE" id="PS51257">
    <property type="entry name" value="PROKAR_LIPOPROTEIN"/>
    <property type="match status" value="1"/>
</dbReference>
<feature type="region of interest" description="Disordered" evidence="1">
    <location>
        <begin position="25"/>
        <end position="46"/>
    </location>
</feature>
<evidence type="ECO:0000313" key="3">
    <source>
        <dbReference type="EMBL" id="VDO93460.1"/>
    </source>
</evidence>
<organism evidence="4 5">
    <name type="scientific">Heligmosomoides polygyrus</name>
    <name type="common">Parasitic roundworm</name>
    <dbReference type="NCBI Taxonomy" id="6339"/>
    <lineage>
        <taxon>Eukaryota</taxon>
        <taxon>Metazoa</taxon>
        <taxon>Ecdysozoa</taxon>
        <taxon>Nematoda</taxon>
        <taxon>Chromadorea</taxon>
        <taxon>Rhabditida</taxon>
        <taxon>Rhabditina</taxon>
        <taxon>Rhabditomorpha</taxon>
        <taxon>Strongyloidea</taxon>
        <taxon>Heligmosomidae</taxon>
        <taxon>Heligmosomoides</taxon>
    </lineage>
</organism>